<dbReference type="CDD" id="cd00033">
    <property type="entry name" value="CCP"/>
    <property type="match status" value="2"/>
</dbReference>
<feature type="domain" description="Sushi" evidence="7">
    <location>
        <begin position="84"/>
        <end position="140"/>
    </location>
</feature>
<dbReference type="SMART" id="SM00032">
    <property type="entry name" value="CCP"/>
    <property type="match status" value="6"/>
</dbReference>
<dbReference type="EMBL" id="JBJQND010000015">
    <property type="protein sequence ID" value="KAL3853791.1"/>
    <property type="molecule type" value="Genomic_DNA"/>
</dbReference>
<keyword evidence="4" id="KW-0325">Glycoprotein</keyword>
<protein>
    <recommendedName>
        <fullName evidence="7">Sushi domain-containing protein</fullName>
    </recommendedName>
</protein>
<dbReference type="Gene3D" id="2.10.70.10">
    <property type="entry name" value="Complement Module, domain 1"/>
    <property type="match status" value="2"/>
</dbReference>
<proteinExistence type="predicted"/>
<feature type="disulfide bond" evidence="5">
    <location>
        <begin position="111"/>
        <end position="138"/>
    </location>
</feature>
<feature type="transmembrane region" description="Helical" evidence="6">
    <location>
        <begin position="445"/>
        <end position="470"/>
    </location>
</feature>
<dbReference type="InterPro" id="IPR050350">
    <property type="entry name" value="Compl-Cell_Adhes-Reg"/>
</dbReference>
<keyword evidence="6" id="KW-1133">Transmembrane helix</keyword>
<evidence type="ECO:0000256" key="4">
    <source>
        <dbReference type="ARBA" id="ARBA00023180"/>
    </source>
</evidence>
<dbReference type="Proteomes" id="UP001634394">
    <property type="component" value="Unassembled WGS sequence"/>
</dbReference>
<gene>
    <name evidence="8" type="ORF">ACJMK2_017303</name>
</gene>
<reference evidence="8 9" key="1">
    <citation type="submission" date="2024-11" db="EMBL/GenBank/DDBJ databases">
        <title>Chromosome-level genome assembly of the freshwater bivalve Anodonta woodiana.</title>
        <authorList>
            <person name="Chen X."/>
        </authorList>
    </citation>
    <scope>NUCLEOTIDE SEQUENCE [LARGE SCALE GENOMIC DNA]</scope>
    <source>
        <strain evidence="8">MN2024</strain>
        <tissue evidence="8">Gills</tissue>
    </source>
</reference>
<organism evidence="8 9">
    <name type="scientific">Sinanodonta woodiana</name>
    <name type="common">Chinese pond mussel</name>
    <name type="synonym">Anodonta woodiana</name>
    <dbReference type="NCBI Taxonomy" id="1069815"/>
    <lineage>
        <taxon>Eukaryota</taxon>
        <taxon>Metazoa</taxon>
        <taxon>Spiralia</taxon>
        <taxon>Lophotrochozoa</taxon>
        <taxon>Mollusca</taxon>
        <taxon>Bivalvia</taxon>
        <taxon>Autobranchia</taxon>
        <taxon>Heteroconchia</taxon>
        <taxon>Palaeoheterodonta</taxon>
        <taxon>Unionida</taxon>
        <taxon>Unionoidea</taxon>
        <taxon>Unionidae</taxon>
        <taxon>Unioninae</taxon>
        <taxon>Sinanodonta</taxon>
    </lineage>
</organism>
<keyword evidence="3 5" id="KW-1015">Disulfide bond</keyword>
<keyword evidence="2" id="KW-0677">Repeat</keyword>
<evidence type="ECO:0000313" key="9">
    <source>
        <dbReference type="Proteomes" id="UP001634394"/>
    </source>
</evidence>
<keyword evidence="6" id="KW-0812">Transmembrane</keyword>
<dbReference type="SUPFAM" id="SSF57535">
    <property type="entry name" value="Complement control module/SCR domain"/>
    <property type="match status" value="2"/>
</dbReference>
<dbReference type="InterPro" id="IPR000436">
    <property type="entry name" value="Sushi_SCR_CCP_dom"/>
</dbReference>
<evidence type="ECO:0000256" key="6">
    <source>
        <dbReference type="SAM" id="Phobius"/>
    </source>
</evidence>
<comment type="caution">
    <text evidence="8">The sequence shown here is derived from an EMBL/GenBank/DDBJ whole genome shotgun (WGS) entry which is preliminary data.</text>
</comment>
<dbReference type="PROSITE" id="PS50923">
    <property type="entry name" value="SUSHI"/>
    <property type="match status" value="2"/>
</dbReference>
<evidence type="ECO:0000256" key="3">
    <source>
        <dbReference type="ARBA" id="ARBA00023157"/>
    </source>
</evidence>
<keyword evidence="1 5" id="KW-0768">Sushi</keyword>
<dbReference type="InterPro" id="IPR035976">
    <property type="entry name" value="Sushi/SCR/CCP_sf"/>
</dbReference>
<dbReference type="PANTHER" id="PTHR19325">
    <property type="entry name" value="COMPLEMENT COMPONENT-RELATED SUSHI DOMAIN-CONTAINING"/>
    <property type="match status" value="1"/>
</dbReference>
<dbReference type="PANTHER" id="PTHR19325:SF560">
    <property type="entry name" value="SUSHI, VON WILLEBRAND FACTOR TYPE A, EGF AND PENTRAXIN DOMAIN-CONTAINING PROTEIN 1"/>
    <property type="match status" value="1"/>
</dbReference>
<dbReference type="Pfam" id="PF00084">
    <property type="entry name" value="Sushi"/>
    <property type="match status" value="3"/>
</dbReference>
<evidence type="ECO:0000313" key="8">
    <source>
        <dbReference type="EMBL" id="KAL3853791.1"/>
    </source>
</evidence>
<evidence type="ECO:0000256" key="1">
    <source>
        <dbReference type="ARBA" id="ARBA00022659"/>
    </source>
</evidence>
<feature type="disulfide bond" evidence="5">
    <location>
        <begin position="225"/>
        <end position="252"/>
    </location>
</feature>
<keyword evidence="6" id="KW-0472">Membrane</keyword>
<feature type="transmembrane region" description="Helical" evidence="6">
    <location>
        <begin position="12"/>
        <end position="34"/>
    </location>
</feature>
<sequence length="580" mass="64331">MYGKFRFSMNGFIYFLMWSMFNLNLTCGFCPAVFNGGYIDPSCTNEMVCNFFCNPGFVKTDDMLFCVKGEYWFPNPISACIKKVTCPLIFNNGYIQSTCSRLPGDSCNFICDPGFVKKGNQLTCGQDGMWIQDMNSICIKSSFCPAVFIGGYIDPSCRNGIACNFYCNPGLVKTDSVLFCVKGEYWLPNPSSACIKKVNCPVIFNNGYIQSTCSRLPGDSCNFICNPGFVKKGNQLTCGQDGMWIQDMNSSCIKSDTCPDVLNGGYIDPFCSRRPGLSCNINCYPEFVKIGYFLTCGNNGSWIQDTNSICIKSEPCPDVFNGGYVVPSCSRVPGDSCTFNCNPGFVKKGNLLTCGIYRNWIPDTNSICVQSITCPDEFNGGYIEPYCSRHPGDSCTFYCYPEFVKKGYWLTCGNNGSWIQDTNSICIKSVEPMPSYNEPRPTGPLHVGAIVGISTAILIVMIIIVTIVVWRAKRSSVRKSQRVPGHAGATCLRPRENRDQSVTTLQQPNTDVINSVSSFESPSYNGIYVHSFDQRIPTVSSSCRYYEPPPSYSEIHMAANEAPPTYIEAVSDPTRFNLYI</sequence>
<comment type="caution">
    <text evidence="5">Lacks conserved residue(s) required for the propagation of feature annotation.</text>
</comment>
<feature type="domain" description="Sushi" evidence="7">
    <location>
        <begin position="198"/>
        <end position="254"/>
    </location>
</feature>
<evidence type="ECO:0000259" key="7">
    <source>
        <dbReference type="PROSITE" id="PS50923"/>
    </source>
</evidence>
<accession>A0ABD3UWF9</accession>
<name>A0ABD3UWF9_SINWO</name>
<evidence type="ECO:0000256" key="5">
    <source>
        <dbReference type="PROSITE-ProRule" id="PRU00302"/>
    </source>
</evidence>
<evidence type="ECO:0000256" key="2">
    <source>
        <dbReference type="ARBA" id="ARBA00022737"/>
    </source>
</evidence>
<dbReference type="AlphaFoldDB" id="A0ABD3UWF9"/>
<keyword evidence="9" id="KW-1185">Reference proteome</keyword>